<evidence type="ECO:0000313" key="1">
    <source>
        <dbReference type="EMBL" id="KAK8845742.1"/>
    </source>
</evidence>
<accession>A0ABR2HE96</accession>
<name>A0ABR2HE96_9EUKA</name>
<organism evidence="1 2">
    <name type="scientific">Tritrichomonas musculus</name>
    <dbReference type="NCBI Taxonomy" id="1915356"/>
    <lineage>
        <taxon>Eukaryota</taxon>
        <taxon>Metamonada</taxon>
        <taxon>Parabasalia</taxon>
        <taxon>Tritrichomonadida</taxon>
        <taxon>Tritrichomonadidae</taxon>
        <taxon>Tritrichomonas</taxon>
    </lineage>
</organism>
<dbReference type="Proteomes" id="UP001470230">
    <property type="component" value="Unassembled WGS sequence"/>
</dbReference>
<gene>
    <name evidence="1" type="ORF">M9Y10_020660</name>
</gene>
<comment type="caution">
    <text evidence="1">The sequence shown here is derived from an EMBL/GenBank/DDBJ whole genome shotgun (WGS) entry which is preliminary data.</text>
</comment>
<dbReference type="EMBL" id="JAPFFF010000030">
    <property type="protein sequence ID" value="KAK8845742.1"/>
    <property type="molecule type" value="Genomic_DNA"/>
</dbReference>
<sequence>MTKRQIQKKNKIKYIYFSDIKQWIVLDEKGNISSFNVVQSSEQMASFPISPQSLDKQSSIQSNLILSPMVSQANSTNDSNHFDYSLSINQSDVPLLKYVRYTLPQLTAQQPKEIMTSPKDSFFSEDTDNYNFDDFDEYQFDDYDKDFFSKYNY</sequence>
<proteinExistence type="predicted"/>
<keyword evidence="2" id="KW-1185">Reference proteome</keyword>
<protein>
    <submittedName>
        <fullName evidence="1">Uncharacterized protein</fullName>
    </submittedName>
</protein>
<evidence type="ECO:0000313" key="2">
    <source>
        <dbReference type="Proteomes" id="UP001470230"/>
    </source>
</evidence>
<reference evidence="1 2" key="1">
    <citation type="submission" date="2024-04" db="EMBL/GenBank/DDBJ databases">
        <title>Tritrichomonas musculus Genome.</title>
        <authorList>
            <person name="Alves-Ferreira E."/>
            <person name="Grigg M."/>
            <person name="Lorenzi H."/>
            <person name="Galac M."/>
        </authorList>
    </citation>
    <scope>NUCLEOTIDE SEQUENCE [LARGE SCALE GENOMIC DNA]</scope>
    <source>
        <strain evidence="1 2">EAF2021</strain>
    </source>
</reference>